<dbReference type="InterPro" id="IPR029056">
    <property type="entry name" value="Ribokinase-like"/>
</dbReference>
<dbReference type="RefSeq" id="WP_116282143.1">
    <property type="nucleotide sequence ID" value="NZ_NBXA01000007.1"/>
</dbReference>
<dbReference type="EMBL" id="NBXA01000007">
    <property type="protein sequence ID" value="RFA15381.1"/>
    <property type="molecule type" value="Genomic_DNA"/>
</dbReference>
<dbReference type="InterPro" id="IPR011611">
    <property type="entry name" value="PfkB_dom"/>
</dbReference>
<proteinExistence type="predicted"/>
<feature type="domain" description="Carbohydrate kinase PfkB" evidence="1">
    <location>
        <begin position="123"/>
        <end position="285"/>
    </location>
</feature>
<gene>
    <name evidence="2" type="ORF">B7R21_05030</name>
</gene>
<evidence type="ECO:0000313" key="3">
    <source>
        <dbReference type="Proteomes" id="UP000256709"/>
    </source>
</evidence>
<organism evidence="2 3">
    <name type="scientific">Subtercola boreus</name>
    <dbReference type="NCBI Taxonomy" id="120213"/>
    <lineage>
        <taxon>Bacteria</taxon>
        <taxon>Bacillati</taxon>
        <taxon>Actinomycetota</taxon>
        <taxon>Actinomycetes</taxon>
        <taxon>Micrococcales</taxon>
        <taxon>Microbacteriaceae</taxon>
        <taxon>Subtercola</taxon>
    </lineage>
</organism>
<sequence length="300" mass="31694">MTPGPPTTDACSVVIIGHVCIDENTGTDSGDNAPQRLRRTVGSPAFFINRQLQAVAGVTVSVIAPYGGDFLPVMSAAPPAIPLLNPATPGGTLLYRNHIDGDVRRQQCFHAENADPVPVTATYARALAAADIVIVAPLLANFTPEYLATALAETRPDALKMLLVQGLLRRVDDDGTVGQRDFAEYADVIPLFDVVVFSDEDLQKALTVADEWSRDFFRTTVVVTQNRNGATSFDGGVSVHVPAEPLERQGVGSVIGAGDVFSAALAVSYRGSGDIRDAIGRAHEITARFIDGELVAALAA</sequence>
<name>A0A3E0W063_9MICO</name>
<dbReference type="Gene3D" id="3.40.1190.20">
    <property type="match status" value="1"/>
</dbReference>
<protein>
    <recommendedName>
        <fullName evidence="1">Carbohydrate kinase PfkB domain-containing protein</fullName>
    </recommendedName>
</protein>
<dbReference type="SUPFAM" id="SSF53613">
    <property type="entry name" value="Ribokinase-like"/>
    <property type="match status" value="1"/>
</dbReference>
<evidence type="ECO:0000259" key="1">
    <source>
        <dbReference type="Pfam" id="PF00294"/>
    </source>
</evidence>
<dbReference type="AlphaFoldDB" id="A0A3E0W063"/>
<dbReference type="Pfam" id="PF00294">
    <property type="entry name" value="PfkB"/>
    <property type="match status" value="1"/>
</dbReference>
<dbReference type="OrthoDB" id="5117677at2"/>
<evidence type="ECO:0000313" key="2">
    <source>
        <dbReference type="EMBL" id="RFA15381.1"/>
    </source>
</evidence>
<dbReference type="Proteomes" id="UP000256709">
    <property type="component" value="Unassembled WGS sequence"/>
</dbReference>
<comment type="caution">
    <text evidence="2">The sequence shown here is derived from an EMBL/GenBank/DDBJ whole genome shotgun (WGS) entry which is preliminary data.</text>
</comment>
<reference evidence="2 3" key="1">
    <citation type="submission" date="2017-04" db="EMBL/GenBank/DDBJ databases">
        <title>Comparative genome analysis of Subtercola boreus.</title>
        <authorList>
            <person name="Cho Y.-J."/>
            <person name="Cho A."/>
            <person name="Kim O.-S."/>
            <person name="Lee J.-I."/>
        </authorList>
    </citation>
    <scope>NUCLEOTIDE SEQUENCE [LARGE SCALE GENOMIC DNA]</scope>
    <source>
        <strain evidence="2 3">P27444</strain>
    </source>
</reference>
<accession>A0A3E0W063</accession>